<gene>
    <name evidence="1" type="ORF">B0H16DRAFT_1477341</name>
</gene>
<name>A0AAD7HAK7_9AGAR</name>
<reference evidence="1" key="1">
    <citation type="submission" date="2023-03" db="EMBL/GenBank/DDBJ databases">
        <title>Massive genome expansion in bonnet fungi (Mycena s.s.) driven by repeated elements and novel gene families across ecological guilds.</title>
        <authorList>
            <consortium name="Lawrence Berkeley National Laboratory"/>
            <person name="Harder C.B."/>
            <person name="Miyauchi S."/>
            <person name="Viragh M."/>
            <person name="Kuo A."/>
            <person name="Thoen E."/>
            <person name="Andreopoulos B."/>
            <person name="Lu D."/>
            <person name="Skrede I."/>
            <person name="Drula E."/>
            <person name="Henrissat B."/>
            <person name="Morin E."/>
            <person name="Kohler A."/>
            <person name="Barry K."/>
            <person name="LaButti K."/>
            <person name="Morin E."/>
            <person name="Salamov A."/>
            <person name="Lipzen A."/>
            <person name="Mereny Z."/>
            <person name="Hegedus B."/>
            <person name="Baldrian P."/>
            <person name="Stursova M."/>
            <person name="Weitz H."/>
            <person name="Taylor A."/>
            <person name="Grigoriev I.V."/>
            <person name="Nagy L.G."/>
            <person name="Martin F."/>
            <person name="Kauserud H."/>
        </authorList>
    </citation>
    <scope>NUCLEOTIDE SEQUENCE</scope>
    <source>
        <strain evidence="1">CBHHK182m</strain>
    </source>
</reference>
<keyword evidence="2" id="KW-1185">Reference proteome</keyword>
<comment type="caution">
    <text evidence="1">The sequence shown here is derived from an EMBL/GenBank/DDBJ whole genome shotgun (WGS) entry which is preliminary data.</text>
</comment>
<proteinExistence type="predicted"/>
<dbReference type="AlphaFoldDB" id="A0AAD7HAK7"/>
<evidence type="ECO:0000313" key="2">
    <source>
        <dbReference type="Proteomes" id="UP001215598"/>
    </source>
</evidence>
<dbReference type="Proteomes" id="UP001215598">
    <property type="component" value="Unassembled WGS sequence"/>
</dbReference>
<evidence type="ECO:0000313" key="1">
    <source>
        <dbReference type="EMBL" id="KAJ7715449.1"/>
    </source>
</evidence>
<organism evidence="1 2">
    <name type="scientific">Mycena metata</name>
    <dbReference type="NCBI Taxonomy" id="1033252"/>
    <lineage>
        <taxon>Eukaryota</taxon>
        <taxon>Fungi</taxon>
        <taxon>Dikarya</taxon>
        <taxon>Basidiomycota</taxon>
        <taxon>Agaricomycotina</taxon>
        <taxon>Agaricomycetes</taxon>
        <taxon>Agaricomycetidae</taxon>
        <taxon>Agaricales</taxon>
        <taxon>Marasmiineae</taxon>
        <taxon>Mycenaceae</taxon>
        <taxon>Mycena</taxon>
    </lineage>
</organism>
<protein>
    <submittedName>
        <fullName evidence="1">Uncharacterized protein</fullName>
    </submittedName>
</protein>
<accession>A0AAD7HAK7</accession>
<sequence length="460" mass="52273">MHFVLVTPPKRLQKKLAEGECFFSGYTPSVQKYIVQERYGQHQANGKAREVFQGSNLASIYQPPATFGLFHAWEVDGEIPDVDAEPSASNTKNAVAQAAQEKLVQTRLRENLLAKNPDASEEELEEIKTVQMDRSLRRHYDAVVQFTAGVRILTSNTISPNEVGRGCKTVQRAVQLWAAMNCHLVPYFHYMAAHLEPQFLKHGPIPGWWTFPYERNNGFLGRFNHNGHSGGEIEGTMMRGWWKTTLIQDLISRLEEIENPAPEDVASLAVLKSYLKGGTSERKGTLQNYICRVQTESNPHAVELSKFPKQQSLRELGHGYYHLVFEYLKALWAAHATLVLDVELEKAGEHSLSGDVQSYSHGWVHRRRHGAATQHRGQSAQYAYIDHRIPVQIRHIFRVEERFTDTQTLTANLAIVRRFQEDPVIFNFPWALWATDIGVQVWQANIFGRSEFLSAVVNSG</sequence>
<dbReference type="EMBL" id="JARKIB010000307">
    <property type="protein sequence ID" value="KAJ7715449.1"/>
    <property type="molecule type" value="Genomic_DNA"/>
</dbReference>